<keyword evidence="2" id="KW-1185">Reference proteome</keyword>
<sequence>MKILAMKFELFIKSPLQNHPLTPGFQDLCRRLCFNNMEQLLNWPVSQLLKLDGFTYHHYQELWKYLDKNNLVKLLKY</sequence>
<protein>
    <submittedName>
        <fullName evidence="1">Uncharacterized protein</fullName>
    </submittedName>
</protein>
<dbReference type="Proteomes" id="UP000765802">
    <property type="component" value="Unassembled WGS sequence"/>
</dbReference>
<accession>A0ABR7M3N1</accession>
<reference evidence="1 2" key="1">
    <citation type="submission" date="2016-07" db="EMBL/GenBank/DDBJ databases">
        <title>Genome analysis of Flavihumibacter stibioxidans YS-17.</title>
        <authorList>
            <person name="Shi K."/>
            <person name="Han Y."/>
            <person name="Wang G."/>
        </authorList>
    </citation>
    <scope>NUCLEOTIDE SEQUENCE [LARGE SCALE GENOMIC DNA]</scope>
    <source>
        <strain evidence="1 2">YS-17</strain>
    </source>
</reference>
<name>A0ABR7M3N1_9BACT</name>
<evidence type="ECO:0000313" key="2">
    <source>
        <dbReference type="Proteomes" id="UP000765802"/>
    </source>
</evidence>
<evidence type="ECO:0000313" key="1">
    <source>
        <dbReference type="EMBL" id="MBC6489620.1"/>
    </source>
</evidence>
<organism evidence="1 2">
    <name type="scientific">Flavihumibacter stibioxidans</name>
    <dbReference type="NCBI Taxonomy" id="1834163"/>
    <lineage>
        <taxon>Bacteria</taxon>
        <taxon>Pseudomonadati</taxon>
        <taxon>Bacteroidota</taxon>
        <taxon>Chitinophagia</taxon>
        <taxon>Chitinophagales</taxon>
        <taxon>Chitinophagaceae</taxon>
        <taxon>Flavihumibacter</taxon>
    </lineage>
</organism>
<dbReference type="SUPFAM" id="SSF47789">
    <property type="entry name" value="C-terminal domain of RNA polymerase alpha subunit"/>
    <property type="match status" value="1"/>
</dbReference>
<proteinExistence type="predicted"/>
<gene>
    <name evidence="1" type="ORF">BC349_01465</name>
</gene>
<comment type="caution">
    <text evidence="1">The sequence shown here is derived from an EMBL/GenBank/DDBJ whole genome shotgun (WGS) entry which is preliminary data.</text>
</comment>
<dbReference type="EMBL" id="MBUA01000001">
    <property type="protein sequence ID" value="MBC6489620.1"/>
    <property type="molecule type" value="Genomic_DNA"/>
</dbReference>